<dbReference type="EMBL" id="QJJQ01000013">
    <property type="protein sequence ID" value="PXW84787.1"/>
    <property type="molecule type" value="Genomic_DNA"/>
</dbReference>
<comment type="caution">
    <text evidence="1">The sequence shown here is derived from an EMBL/GenBank/DDBJ whole genome shotgun (WGS) entry which is preliminary data.</text>
</comment>
<name>A0A2V3VSC2_9BACI</name>
<evidence type="ECO:0000313" key="1">
    <source>
        <dbReference type="EMBL" id="PXW84787.1"/>
    </source>
</evidence>
<dbReference type="OrthoDB" id="2990620at2"/>
<dbReference type="RefSeq" id="WP_110396470.1">
    <property type="nucleotide sequence ID" value="NZ_JBHUHB010000001.1"/>
</dbReference>
<reference evidence="1 2" key="1">
    <citation type="submission" date="2018-05" db="EMBL/GenBank/DDBJ databases">
        <title>Genomic Encyclopedia of Type Strains, Phase IV (KMG-IV): sequencing the most valuable type-strain genomes for metagenomic binning, comparative biology and taxonomic classification.</title>
        <authorList>
            <person name="Goeker M."/>
        </authorList>
    </citation>
    <scope>NUCLEOTIDE SEQUENCE [LARGE SCALE GENOMIC DNA]</scope>
    <source>
        <strain evidence="1 2">DSM 28556</strain>
    </source>
</reference>
<dbReference type="AlphaFoldDB" id="A0A2V3VSC2"/>
<gene>
    <name evidence="1" type="ORF">DFR56_11331</name>
</gene>
<organism evidence="1 2">
    <name type="scientific">Pseudogracilibacillus auburnensis</name>
    <dbReference type="NCBI Taxonomy" id="1494959"/>
    <lineage>
        <taxon>Bacteria</taxon>
        <taxon>Bacillati</taxon>
        <taxon>Bacillota</taxon>
        <taxon>Bacilli</taxon>
        <taxon>Bacillales</taxon>
        <taxon>Bacillaceae</taxon>
        <taxon>Pseudogracilibacillus</taxon>
    </lineage>
</organism>
<proteinExistence type="predicted"/>
<dbReference type="Proteomes" id="UP000247978">
    <property type="component" value="Unassembled WGS sequence"/>
</dbReference>
<evidence type="ECO:0000313" key="2">
    <source>
        <dbReference type="Proteomes" id="UP000247978"/>
    </source>
</evidence>
<keyword evidence="2" id="KW-1185">Reference proteome</keyword>
<protein>
    <submittedName>
        <fullName evidence="1">Uncharacterized protein</fullName>
    </submittedName>
</protein>
<sequence length="110" mass="13100">MNKKTKEALDAMEHLRTPGDVVYVVMKRQKRSFLFHLWDTFIADTILSTVSDMKFKMMFLLATDEEGKLIEVKNGTISEMMNVPNWRYDDKEHFKKVTIDNFMYKKVEKL</sequence>
<accession>A0A2V3VSC2</accession>